<dbReference type="AlphaFoldDB" id="A0AAD3XD07"/>
<evidence type="ECO:0000313" key="2">
    <source>
        <dbReference type="Proteomes" id="UP001279734"/>
    </source>
</evidence>
<dbReference type="PANTHER" id="PTHR46548">
    <property type="entry name" value="BAH AND TFIIS DOMAIN-CONTAINING PROTEIN-RELATED"/>
    <property type="match status" value="1"/>
</dbReference>
<gene>
    <name evidence="1" type="ORF">Nepgr_003142</name>
</gene>
<keyword evidence="2" id="KW-1185">Reference proteome</keyword>
<reference evidence="1" key="1">
    <citation type="submission" date="2023-05" db="EMBL/GenBank/DDBJ databases">
        <title>Nepenthes gracilis genome sequencing.</title>
        <authorList>
            <person name="Fukushima K."/>
        </authorList>
    </citation>
    <scope>NUCLEOTIDE SEQUENCE</scope>
    <source>
        <strain evidence="1">SING2019-196</strain>
    </source>
</reference>
<accession>A0AAD3XD07</accession>
<comment type="caution">
    <text evidence="1">The sequence shown here is derived from an EMBL/GenBank/DDBJ whole genome shotgun (WGS) entry which is preliminary data.</text>
</comment>
<organism evidence="1 2">
    <name type="scientific">Nepenthes gracilis</name>
    <name type="common">Slender pitcher plant</name>
    <dbReference type="NCBI Taxonomy" id="150966"/>
    <lineage>
        <taxon>Eukaryota</taxon>
        <taxon>Viridiplantae</taxon>
        <taxon>Streptophyta</taxon>
        <taxon>Embryophyta</taxon>
        <taxon>Tracheophyta</taxon>
        <taxon>Spermatophyta</taxon>
        <taxon>Magnoliopsida</taxon>
        <taxon>eudicotyledons</taxon>
        <taxon>Gunneridae</taxon>
        <taxon>Pentapetalae</taxon>
        <taxon>Caryophyllales</taxon>
        <taxon>Nepenthaceae</taxon>
        <taxon>Nepenthes</taxon>
    </lineage>
</organism>
<name>A0AAD3XD07_NEPGR</name>
<dbReference type="PANTHER" id="PTHR46548:SF1">
    <property type="entry name" value="BAH AND TFIIS DOMAIN-CONTAINING PROTEIN-RELATED"/>
    <property type="match status" value="1"/>
</dbReference>
<dbReference type="EMBL" id="BSYO01000002">
    <property type="protein sequence ID" value="GMH01303.1"/>
    <property type="molecule type" value="Genomic_DNA"/>
</dbReference>
<sequence length="335" mass="35631">MGTASFRCSGGLDLDLNRVDEVPEVGQPPLLRTKYLASTKRNFDLNNGPAVDEAIAEPSSYNQQHRANFPVQPPTRIDNIEIGNLSSWYPPWSTYSAVPISSLLSDRGEQPFPFVGTSGSAHRILGGAAGSTPLNLDPCRGTVLSSAAVPFPSTPYQYPIFPFGTSFPVPSSSFSSASSAYVDMSSGGRLCVPAVPSQLLGTATAVSSQYPRPYVVSLPDISGNIGVDGSNKFRKQSLDLNAGPGVHDVERRAEAAPIMSRRVPEEGARRRVGCRPTQLQTSLVAMKMRSTAYAAAVGTIESICCVSISETSAMAVACLFSSCRGPADWFPSVWC</sequence>
<protein>
    <submittedName>
        <fullName evidence="1">Uncharacterized protein</fullName>
    </submittedName>
</protein>
<evidence type="ECO:0000313" key="1">
    <source>
        <dbReference type="EMBL" id="GMH01303.1"/>
    </source>
</evidence>
<proteinExistence type="predicted"/>
<dbReference type="Proteomes" id="UP001279734">
    <property type="component" value="Unassembled WGS sequence"/>
</dbReference>